<dbReference type="PANTHER" id="PTHR30486">
    <property type="entry name" value="TWITCHING MOTILITY PROTEIN PILT"/>
    <property type="match status" value="1"/>
</dbReference>
<feature type="domain" description="Bacterial type II secretion system protein E" evidence="2">
    <location>
        <begin position="223"/>
        <end position="237"/>
    </location>
</feature>
<protein>
    <submittedName>
        <fullName evidence="3">Twitching motility protein PilT</fullName>
    </submittedName>
</protein>
<gene>
    <name evidence="3" type="ORF">SAMN05444955_10925</name>
</gene>
<dbReference type="InterPro" id="IPR027417">
    <property type="entry name" value="P-loop_NTPase"/>
</dbReference>
<dbReference type="AlphaFoldDB" id="A0A1H8FRH9"/>
<dbReference type="CDD" id="cd01131">
    <property type="entry name" value="PilT"/>
    <property type="match status" value="1"/>
</dbReference>
<dbReference type="NCBIfam" id="TIGR01420">
    <property type="entry name" value="pilT_fam"/>
    <property type="match status" value="1"/>
</dbReference>
<proteinExistence type="inferred from homology"/>
<dbReference type="InterPro" id="IPR003593">
    <property type="entry name" value="AAA+_ATPase"/>
</dbReference>
<dbReference type="Gene3D" id="3.30.450.90">
    <property type="match status" value="1"/>
</dbReference>
<dbReference type="InterPro" id="IPR001482">
    <property type="entry name" value="T2SS/T4SS_dom"/>
</dbReference>
<evidence type="ECO:0000313" key="4">
    <source>
        <dbReference type="Proteomes" id="UP000199695"/>
    </source>
</evidence>
<dbReference type="Proteomes" id="UP000199695">
    <property type="component" value="Unassembled WGS sequence"/>
</dbReference>
<organism evidence="3 4">
    <name type="scientific">Lihuaxuella thermophila</name>
    <dbReference type="NCBI Taxonomy" id="1173111"/>
    <lineage>
        <taxon>Bacteria</taxon>
        <taxon>Bacillati</taxon>
        <taxon>Bacillota</taxon>
        <taxon>Bacilli</taxon>
        <taxon>Bacillales</taxon>
        <taxon>Thermoactinomycetaceae</taxon>
        <taxon>Lihuaxuella</taxon>
    </lineage>
</organism>
<reference evidence="3 4" key="1">
    <citation type="submission" date="2016-10" db="EMBL/GenBank/DDBJ databases">
        <authorList>
            <person name="de Groot N.N."/>
        </authorList>
    </citation>
    <scope>NUCLEOTIDE SEQUENCE [LARGE SCALE GENOMIC DNA]</scope>
    <source>
        <strain evidence="3 4">DSM 46701</strain>
    </source>
</reference>
<accession>A0A1H8FRH9</accession>
<dbReference type="InterPro" id="IPR006321">
    <property type="entry name" value="PilT/PilU"/>
</dbReference>
<dbReference type="GO" id="GO:0005524">
    <property type="term" value="F:ATP binding"/>
    <property type="evidence" value="ECO:0007669"/>
    <property type="project" value="InterPro"/>
</dbReference>
<dbReference type="OrthoDB" id="9808272at2"/>
<dbReference type="InterPro" id="IPR050921">
    <property type="entry name" value="T4SS_GSP_E_ATPase"/>
</dbReference>
<keyword evidence="4" id="KW-1185">Reference proteome</keyword>
<dbReference type="SUPFAM" id="SSF52540">
    <property type="entry name" value="P-loop containing nucleoside triphosphate hydrolases"/>
    <property type="match status" value="1"/>
</dbReference>
<dbReference type="EMBL" id="FOCQ01000009">
    <property type="protein sequence ID" value="SEN34170.1"/>
    <property type="molecule type" value="Genomic_DNA"/>
</dbReference>
<dbReference type="SMART" id="SM00382">
    <property type="entry name" value="AAA"/>
    <property type="match status" value="1"/>
</dbReference>
<evidence type="ECO:0000259" key="2">
    <source>
        <dbReference type="PROSITE" id="PS00662"/>
    </source>
</evidence>
<sequence>MKNFSDTINRKNSKDYWRGKKEIRPYGGIHLVLSEWIELANAKHASDLHLSAGQIPWVRVQGKLQPLEHTVCTEEEIQAFLEEVLNSEELERSKRREEVDTSFQHASGARVRVHAYYQRGLPSLAIRLLPQRIPLPQELNMPSVILEMAGQEQGLLLVTGPTGSGKSTTLASLIHDLNQTKSLRIVTLEDPIEYVHIPNRSMIEQRETGRDTASFARGIHTALRQDPDVIMIGELRDLESIQGAIRAAEAGRLVLATLHAGRAGTAVHRLVDVFPAEQQALVRTQLASVLLGVISQRLYPRKESDTRIAAFEVLVNTHAVANLIRSNQLHQIESLMQAGARNGMQTMETAIGQLIAKGWIDPVRRFSGAVHG</sequence>
<evidence type="ECO:0000313" key="3">
    <source>
        <dbReference type="EMBL" id="SEN34170.1"/>
    </source>
</evidence>
<dbReference type="GO" id="GO:0016887">
    <property type="term" value="F:ATP hydrolysis activity"/>
    <property type="evidence" value="ECO:0007669"/>
    <property type="project" value="InterPro"/>
</dbReference>
<dbReference type="Pfam" id="PF00437">
    <property type="entry name" value="T2SSE"/>
    <property type="match status" value="1"/>
</dbReference>
<evidence type="ECO:0000256" key="1">
    <source>
        <dbReference type="ARBA" id="ARBA00006611"/>
    </source>
</evidence>
<comment type="similarity">
    <text evidence="1">Belongs to the GSP E family.</text>
</comment>
<dbReference type="STRING" id="1173111.SAMN05444955_10925"/>
<dbReference type="PROSITE" id="PS00662">
    <property type="entry name" value="T2SP_E"/>
    <property type="match status" value="1"/>
</dbReference>
<name>A0A1H8FRH9_9BACL</name>
<dbReference type="Gene3D" id="3.40.50.300">
    <property type="entry name" value="P-loop containing nucleotide triphosphate hydrolases"/>
    <property type="match status" value="1"/>
</dbReference>